<gene>
    <name evidence="1" type="ORF">FCN80_08335</name>
</gene>
<reference evidence="1 2" key="1">
    <citation type="submission" date="2019-04" db="EMBL/GenBank/DDBJ databases">
        <authorList>
            <person name="Li M."/>
            <person name="Gao C."/>
        </authorList>
    </citation>
    <scope>NUCLEOTIDE SEQUENCE [LARGE SCALE GENOMIC DNA]</scope>
    <source>
        <strain evidence="1 2">BGMRC 2031</strain>
    </source>
</reference>
<evidence type="ECO:0000313" key="2">
    <source>
        <dbReference type="Proteomes" id="UP000305202"/>
    </source>
</evidence>
<dbReference type="EMBL" id="SZPQ01000009">
    <property type="protein sequence ID" value="TKI06950.1"/>
    <property type="molecule type" value="Genomic_DNA"/>
</dbReference>
<evidence type="ECO:0000313" key="1">
    <source>
        <dbReference type="EMBL" id="TKI06950.1"/>
    </source>
</evidence>
<name>A0ABY2SML3_9HYPH</name>
<keyword evidence="2" id="KW-1185">Reference proteome</keyword>
<comment type="caution">
    <text evidence="1">The sequence shown here is derived from an EMBL/GenBank/DDBJ whole genome shotgun (WGS) entry which is preliminary data.</text>
</comment>
<sequence length="446" mass="50064">MLRNNISNTISLSWLSQSDIDFVDESHRLYQTFSASDVAARADMIIELWQPTANGATQEPSSEDIGNRIRLGLQLYDIMHAAEQTYEVAHRINEAAGLLLESVNRHSLRLDTLPSACKTRLCDMALSYIAIPGVMDALAYMIERQGQITAFLQAPATLLEILPADTMIESAVLDIALHLLTDRAGNFCSTATVIFNPQNKTAPFHISSRQKHVQTEALSAKRLAREKLAQMLPGQKLLIPLLSVIYPSTAYSTFVGHFSAAIAIKTGQGYRFCIFDSKNSPEIYDDIKPMITQLIDLKKGEKCHICLFCDAFQYNNDCGIHTYNFFKLCITAPEEFFYNSAPLAKLFREYVAKQHVMNATLYDNTRAASRLLRMRFMLDCIHDGYNDGLLSNLQILTRFHQGDATDKSAFAREHAGRQSFWRSIGVGLLNWVPFTRNTDNNNAAGQ</sequence>
<organism evidence="1 2">
    <name type="scientific">Martelella alba</name>
    <dbReference type="NCBI Taxonomy" id="2590451"/>
    <lineage>
        <taxon>Bacteria</taxon>
        <taxon>Pseudomonadati</taxon>
        <taxon>Pseudomonadota</taxon>
        <taxon>Alphaproteobacteria</taxon>
        <taxon>Hyphomicrobiales</taxon>
        <taxon>Aurantimonadaceae</taxon>
        <taxon>Martelella</taxon>
    </lineage>
</organism>
<dbReference type="RefSeq" id="WP_136989696.1">
    <property type="nucleotide sequence ID" value="NZ_SZPQ01000009.1"/>
</dbReference>
<proteinExistence type="predicted"/>
<dbReference type="Proteomes" id="UP000305202">
    <property type="component" value="Unassembled WGS sequence"/>
</dbReference>
<protein>
    <submittedName>
        <fullName evidence="1">Uncharacterized protein</fullName>
    </submittedName>
</protein>
<accession>A0ABY2SML3</accession>